<proteinExistence type="predicted"/>
<dbReference type="EMBL" id="LT882682">
    <property type="protein sequence ID" value="SMY26437.1"/>
    <property type="molecule type" value="Genomic_DNA"/>
</dbReference>
<gene>
    <name evidence="1" type="ORF">ZT1A5_G7880</name>
</gene>
<protein>
    <submittedName>
        <fullName evidence="1">Uncharacterized protein</fullName>
    </submittedName>
</protein>
<accession>A0A1Y6LPX6</accession>
<dbReference type="Proteomes" id="UP000215453">
    <property type="component" value="Chromosome 7"/>
</dbReference>
<name>A0A1Y6LPX6_ZYMTR</name>
<evidence type="ECO:0000313" key="1">
    <source>
        <dbReference type="EMBL" id="SMY26437.1"/>
    </source>
</evidence>
<organism evidence="1 2">
    <name type="scientific">Zymoseptoria tritici ST99CH_1A5</name>
    <dbReference type="NCBI Taxonomy" id="1276529"/>
    <lineage>
        <taxon>Eukaryota</taxon>
        <taxon>Fungi</taxon>
        <taxon>Dikarya</taxon>
        <taxon>Ascomycota</taxon>
        <taxon>Pezizomycotina</taxon>
        <taxon>Dothideomycetes</taxon>
        <taxon>Dothideomycetidae</taxon>
        <taxon>Mycosphaerellales</taxon>
        <taxon>Mycosphaerellaceae</taxon>
        <taxon>Zymoseptoria</taxon>
    </lineage>
</organism>
<dbReference type="AlphaFoldDB" id="A0A1Y6LPX6"/>
<evidence type="ECO:0000313" key="2">
    <source>
        <dbReference type="Proteomes" id="UP000215453"/>
    </source>
</evidence>
<reference evidence="1 2" key="1">
    <citation type="submission" date="2016-10" db="EMBL/GenBank/DDBJ databases">
        <authorList>
            <person name="Varghese N."/>
        </authorList>
    </citation>
    <scope>NUCLEOTIDE SEQUENCE [LARGE SCALE GENOMIC DNA]</scope>
</reference>
<sequence length="240" mass="27046">MSDEAAYEVGSPTEAASAMEKMRLKEQDDRPTHKSNSAAVAIKKECFRFRDLPVEIRIDVYGYFTPLSLTMKHEYPKPVMPASICMPPIAQLDKRTRKEAVDVVHRDTRLYMRPRLGYVLPHIPHALIRAMPIFARSVAFLHVTVDPKTPELFLATLGCGTDRASEARFVFAMRGRTISVEASIMDPQTEVARVELLAWMKAKALELMAAVKEYLEGELADEKKTLTKQPGGPVLRFTLK</sequence>